<comment type="similarity">
    <text evidence="1">Belongs to the ACBP family.</text>
</comment>
<dbReference type="EMBL" id="CACTIH010002217">
    <property type="protein sequence ID" value="CAA2974991.1"/>
    <property type="molecule type" value="Genomic_DNA"/>
</dbReference>
<dbReference type="InterPro" id="IPR035984">
    <property type="entry name" value="Acyl-CoA-binding_sf"/>
</dbReference>
<name>A0A8S0R7M1_OLEEU</name>
<dbReference type="PANTHER" id="PTHR23310">
    <property type="entry name" value="ACYL-COA-BINDING PROTEIN, ACBP"/>
    <property type="match status" value="1"/>
</dbReference>
<gene>
    <name evidence="6" type="ORF">OLEA9_A063698</name>
</gene>
<feature type="transmembrane region" description="Helical" evidence="4">
    <location>
        <begin position="6"/>
        <end position="25"/>
    </location>
</feature>
<sequence length="263" mass="29163">MEVVEFVLLGIVAFSAIVVSIIHWVEVLDEKVKKIGNEQSPTKEVEIHGSVSNKRVGSVVTESLQQEHNRSVGGGGNCEVETPEISAGERSLQIEEPVQQVTNCSDKVGVSEITTEDSKIKGNEIHTPRNNNEEEERFLDDWEGVERTELEKRFGDAVVFVGSKNNAVRIDHDLKLQLYGLHKIALEGPCRAPQPMSLKVSARAKWNAWQSLGNMNRELAMEQYVMLLSRSIPGWKGEGRTPASQDAGTSDDLASHGQNNYEE</sequence>
<evidence type="ECO:0000256" key="3">
    <source>
        <dbReference type="SAM" id="MobiDB-lite"/>
    </source>
</evidence>
<proteinExistence type="inferred from homology"/>
<evidence type="ECO:0000256" key="1">
    <source>
        <dbReference type="ARBA" id="ARBA00005567"/>
    </source>
</evidence>
<keyword evidence="4" id="KW-0472">Membrane</keyword>
<dbReference type="GO" id="GO:0006631">
    <property type="term" value="P:fatty acid metabolic process"/>
    <property type="evidence" value="ECO:0007669"/>
    <property type="project" value="TreeGrafter"/>
</dbReference>
<feature type="region of interest" description="Disordered" evidence="3">
    <location>
        <begin position="236"/>
        <end position="263"/>
    </location>
</feature>
<evidence type="ECO:0000259" key="5">
    <source>
        <dbReference type="PROSITE" id="PS51228"/>
    </source>
</evidence>
<dbReference type="EMBL" id="CACTIH010002217">
    <property type="protein sequence ID" value="CAA2974992.1"/>
    <property type="molecule type" value="Genomic_DNA"/>
</dbReference>
<dbReference type="PANTHER" id="PTHR23310:SF105">
    <property type="entry name" value="ACYL-COA-BINDING DOMAIN-CONTAINING PROTEIN 5"/>
    <property type="match status" value="1"/>
</dbReference>
<dbReference type="Proteomes" id="UP000594638">
    <property type="component" value="Unassembled WGS sequence"/>
</dbReference>
<dbReference type="OrthoDB" id="71307at2759"/>
<dbReference type="AlphaFoldDB" id="A0A8S0R7M1"/>
<evidence type="ECO:0000313" key="7">
    <source>
        <dbReference type="Proteomes" id="UP000594638"/>
    </source>
</evidence>
<dbReference type="PROSITE" id="PS51228">
    <property type="entry name" value="ACB_2"/>
    <property type="match status" value="1"/>
</dbReference>
<dbReference type="Gramene" id="OE9A063698T1">
    <property type="protein sequence ID" value="OE9A063698C1"/>
    <property type="gene ID" value="OE9A063698"/>
</dbReference>
<dbReference type="InterPro" id="IPR000582">
    <property type="entry name" value="Acyl-CoA-binding_protein"/>
</dbReference>
<dbReference type="Pfam" id="PF00887">
    <property type="entry name" value="ACBP"/>
    <property type="match status" value="1"/>
</dbReference>
<dbReference type="InterPro" id="IPR014352">
    <property type="entry name" value="FERM/acyl-CoA-bd_prot_sf"/>
</dbReference>
<dbReference type="SUPFAM" id="SSF47027">
    <property type="entry name" value="Acyl-CoA binding protein"/>
    <property type="match status" value="1"/>
</dbReference>
<keyword evidence="2" id="KW-0446">Lipid-binding</keyword>
<keyword evidence="4" id="KW-1133">Transmembrane helix</keyword>
<dbReference type="GO" id="GO:0000062">
    <property type="term" value="F:fatty-acyl-CoA binding"/>
    <property type="evidence" value="ECO:0007669"/>
    <property type="project" value="InterPro"/>
</dbReference>
<dbReference type="Gene3D" id="1.20.80.10">
    <property type="match status" value="1"/>
</dbReference>
<keyword evidence="4" id="KW-0812">Transmembrane</keyword>
<comment type="caution">
    <text evidence="6">The sequence shown here is derived from an EMBL/GenBank/DDBJ whole genome shotgun (WGS) entry which is preliminary data.</text>
</comment>
<reference evidence="6 7" key="1">
    <citation type="submission" date="2019-12" db="EMBL/GenBank/DDBJ databases">
        <authorList>
            <person name="Alioto T."/>
            <person name="Alioto T."/>
            <person name="Gomez Garrido J."/>
        </authorList>
    </citation>
    <scope>NUCLEOTIDE SEQUENCE [LARGE SCALE GENOMIC DNA]</scope>
</reference>
<protein>
    <submittedName>
        <fullName evidence="6">Acyl- -binding domain-containing 3-like</fullName>
    </submittedName>
</protein>
<feature type="domain" description="ACB" evidence="5">
    <location>
        <begin position="150"/>
        <end position="237"/>
    </location>
</feature>
<organism evidence="6 7">
    <name type="scientific">Olea europaea subsp. europaea</name>
    <dbReference type="NCBI Taxonomy" id="158383"/>
    <lineage>
        <taxon>Eukaryota</taxon>
        <taxon>Viridiplantae</taxon>
        <taxon>Streptophyta</taxon>
        <taxon>Embryophyta</taxon>
        <taxon>Tracheophyta</taxon>
        <taxon>Spermatophyta</taxon>
        <taxon>Magnoliopsida</taxon>
        <taxon>eudicotyledons</taxon>
        <taxon>Gunneridae</taxon>
        <taxon>Pentapetalae</taxon>
        <taxon>asterids</taxon>
        <taxon>lamiids</taxon>
        <taxon>Lamiales</taxon>
        <taxon>Oleaceae</taxon>
        <taxon>Oleeae</taxon>
        <taxon>Olea</taxon>
    </lineage>
</organism>
<dbReference type="Gramene" id="OE9A063698T2">
    <property type="protein sequence ID" value="OE9A063698C2"/>
    <property type="gene ID" value="OE9A063698"/>
</dbReference>
<accession>A0A8S0R7M1</accession>
<keyword evidence="7" id="KW-1185">Reference proteome</keyword>
<evidence type="ECO:0000313" key="6">
    <source>
        <dbReference type="EMBL" id="CAA2974991.1"/>
    </source>
</evidence>
<evidence type="ECO:0000256" key="4">
    <source>
        <dbReference type="SAM" id="Phobius"/>
    </source>
</evidence>
<evidence type="ECO:0000256" key="2">
    <source>
        <dbReference type="ARBA" id="ARBA00023121"/>
    </source>
</evidence>